<reference evidence="1" key="1">
    <citation type="submission" date="2018-05" db="EMBL/GenBank/DDBJ databases">
        <authorList>
            <person name="Lanie J.A."/>
            <person name="Ng W.-L."/>
            <person name="Kazmierczak K.M."/>
            <person name="Andrzejewski T.M."/>
            <person name="Davidsen T.M."/>
            <person name="Wayne K.J."/>
            <person name="Tettelin H."/>
            <person name="Glass J.I."/>
            <person name="Rusch D."/>
            <person name="Podicherti R."/>
            <person name="Tsui H.-C.T."/>
            <person name="Winkler M.E."/>
        </authorList>
    </citation>
    <scope>NUCLEOTIDE SEQUENCE</scope>
</reference>
<organism evidence="1">
    <name type="scientific">marine metagenome</name>
    <dbReference type="NCBI Taxonomy" id="408172"/>
    <lineage>
        <taxon>unclassified sequences</taxon>
        <taxon>metagenomes</taxon>
        <taxon>ecological metagenomes</taxon>
    </lineage>
</organism>
<name>A0A383C4Q6_9ZZZZ</name>
<evidence type="ECO:0000313" key="1">
    <source>
        <dbReference type="EMBL" id="SVE27020.1"/>
    </source>
</evidence>
<dbReference type="EMBL" id="UINC01205722">
    <property type="protein sequence ID" value="SVE27020.1"/>
    <property type="molecule type" value="Genomic_DNA"/>
</dbReference>
<accession>A0A383C4Q6</accession>
<sequence length="119" mass="14122">MLPFSVTAEREKIYVIGSELESKKHNSLVLYHYKNDVLRINLTRDFFNPNQDFLYDIAVDSRDLYKVRKGDKIKLLESFRDGDIFKVKLLKKDSKRDYYFVETESLKNYILIEPKSSSS</sequence>
<proteinExistence type="predicted"/>
<dbReference type="AlphaFoldDB" id="A0A383C4Q6"/>
<gene>
    <name evidence="1" type="ORF">METZ01_LOCUS479874</name>
</gene>
<protein>
    <submittedName>
        <fullName evidence="1">Uncharacterized protein</fullName>
    </submittedName>
</protein>